<dbReference type="AlphaFoldDB" id="A0AAW6U5N2"/>
<accession>A0AAW6U5N2</accession>
<dbReference type="SUPFAM" id="SSF51366">
    <property type="entry name" value="Ribulose-phoshate binding barrel"/>
    <property type="match status" value="1"/>
</dbReference>
<dbReference type="InterPro" id="IPR011060">
    <property type="entry name" value="RibuloseP-bd_barrel"/>
</dbReference>
<evidence type="ECO:0008006" key="3">
    <source>
        <dbReference type="Google" id="ProtNLM"/>
    </source>
</evidence>
<comment type="caution">
    <text evidence="1">The sequence shown here is derived from an EMBL/GenBank/DDBJ whole genome shotgun (WGS) entry which is preliminary data.</text>
</comment>
<dbReference type="RefSeq" id="WP_349246361.1">
    <property type="nucleotide sequence ID" value="NZ_JASCXX010000026.1"/>
</dbReference>
<proteinExistence type="predicted"/>
<sequence length="326" mass="35977">MSSELNRRSFMKQSLAVSAGGAIALSATGGTASGASAVRVEPDSKATLPKGKIGDLEVSRILLGGNLLTHYTHSRDLRYVYNLCAHYNTEEKIHETMALAEAHGIDTLSIHNPPGIVDMLKRYRQRHGGKMKWIICPIAEITDDMKAYAEMTKELVDNGTDAIYLWGVRSDPLCAQGRMDLVRKAVAIAKDLGVPSGVGGHDLNVIVQCEKHDVGADFYIKTFHHHNYPSGPKPEELRGPYQEIPGYWCKDPAETIEVMKNVTKPWIAFKVMAAGAIPPRDAFKYVFENGADHCLAGMFDFEIAEDVMIANETLAAVQNRPRPWRS</sequence>
<evidence type="ECO:0000313" key="2">
    <source>
        <dbReference type="Proteomes" id="UP001431776"/>
    </source>
</evidence>
<protein>
    <recommendedName>
        <fullName evidence="3">Twin-arginine translocation signal domain-containing protein</fullName>
    </recommendedName>
</protein>
<name>A0AAW6U5N2_9BACT</name>
<evidence type="ECO:0000313" key="1">
    <source>
        <dbReference type="EMBL" id="MDI6450954.1"/>
    </source>
</evidence>
<dbReference type="InterPro" id="IPR006311">
    <property type="entry name" value="TAT_signal"/>
</dbReference>
<dbReference type="PROSITE" id="PS51318">
    <property type="entry name" value="TAT"/>
    <property type="match status" value="1"/>
</dbReference>
<organism evidence="1 2">
    <name type="scientific">Anaerobaca lacustris</name>
    <dbReference type="NCBI Taxonomy" id="3044600"/>
    <lineage>
        <taxon>Bacteria</taxon>
        <taxon>Pseudomonadati</taxon>
        <taxon>Planctomycetota</taxon>
        <taxon>Phycisphaerae</taxon>
        <taxon>Sedimentisphaerales</taxon>
        <taxon>Anaerobacaceae</taxon>
        <taxon>Anaerobaca</taxon>
    </lineage>
</organism>
<gene>
    <name evidence="1" type="ORF">QJ522_17975</name>
</gene>
<dbReference type="EMBL" id="JASCXX010000026">
    <property type="protein sequence ID" value="MDI6450954.1"/>
    <property type="molecule type" value="Genomic_DNA"/>
</dbReference>
<reference evidence="1" key="1">
    <citation type="submission" date="2023-05" db="EMBL/GenBank/DDBJ databases">
        <title>Anaerotaeda fermentans gen. nov., sp. nov., a novel anaerobic planctomycete of the new family within the order Sedimentisphaerales isolated from Taman Peninsula, Russia.</title>
        <authorList>
            <person name="Khomyakova M.A."/>
            <person name="Merkel A.Y."/>
            <person name="Slobodkin A.I."/>
        </authorList>
    </citation>
    <scope>NUCLEOTIDE SEQUENCE</scope>
    <source>
        <strain evidence="1">M17dextr</strain>
    </source>
</reference>
<dbReference type="Proteomes" id="UP001431776">
    <property type="component" value="Unassembled WGS sequence"/>
</dbReference>
<keyword evidence="2" id="KW-1185">Reference proteome</keyword>